<name>A0AB33Z4V9_9GAMM</name>
<keyword evidence="4" id="KW-1185">Reference proteome</keyword>
<feature type="region of interest" description="Disordered" evidence="2">
    <location>
        <begin position="15"/>
        <end position="36"/>
    </location>
</feature>
<keyword evidence="1" id="KW-0175">Coiled coil</keyword>
<evidence type="ECO:0000256" key="1">
    <source>
        <dbReference type="SAM" id="Coils"/>
    </source>
</evidence>
<dbReference type="Pfam" id="PF09831">
    <property type="entry name" value="DUF2058"/>
    <property type="match status" value="1"/>
</dbReference>
<proteinExistence type="predicted"/>
<organism evidence="3 4">
    <name type="scientific">Cycloclasticus pugetii</name>
    <dbReference type="NCBI Taxonomy" id="34068"/>
    <lineage>
        <taxon>Bacteria</taxon>
        <taxon>Pseudomonadati</taxon>
        <taxon>Pseudomonadota</taxon>
        <taxon>Gammaproteobacteria</taxon>
        <taxon>Thiotrichales</taxon>
        <taxon>Piscirickettsiaceae</taxon>
        <taxon>Cycloclasticus</taxon>
    </lineage>
</organism>
<evidence type="ECO:0000313" key="4">
    <source>
        <dbReference type="Proteomes" id="UP000015462"/>
    </source>
</evidence>
<reference evidence="3 4" key="1">
    <citation type="journal article" date="2013" name="Genome Announc.">
        <title>Genome Sequence of the Pyrene- and Fluoranthene-Degrading Bacterium Cycloclasticus sp. Strain PY97M.</title>
        <authorList>
            <person name="Cui Z."/>
            <person name="Xu G."/>
            <person name="Li Q."/>
            <person name="Gao W."/>
            <person name="Zheng L."/>
        </authorList>
    </citation>
    <scope>NUCLEOTIDE SEQUENCE [LARGE SCALE GENOMIC DNA]</scope>
    <source>
        <strain evidence="3 4">PY97M</strain>
    </source>
</reference>
<feature type="coiled-coil region" evidence="1">
    <location>
        <begin position="46"/>
        <end position="75"/>
    </location>
</feature>
<evidence type="ECO:0000313" key="3">
    <source>
        <dbReference type="EMBL" id="EPD14221.1"/>
    </source>
</evidence>
<accession>A0AB33Z4V9</accession>
<protein>
    <submittedName>
        <fullName evidence="3">Nucleoprotein/polynucleotide-associated enzyme</fullName>
    </submittedName>
</protein>
<comment type="caution">
    <text evidence="3">The sequence shown here is derived from an EMBL/GenBank/DDBJ whole genome shotgun (WGS) entry which is preliminary data.</text>
</comment>
<dbReference type="RefSeq" id="WP_016389756.1">
    <property type="nucleotide sequence ID" value="NZ_KE646805.1"/>
</dbReference>
<dbReference type="EMBL" id="ASHL01000001">
    <property type="protein sequence ID" value="EPD14221.1"/>
    <property type="molecule type" value="Genomic_DNA"/>
</dbReference>
<dbReference type="AlphaFoldDB" id="A0AB33Z4V9"/>
<dbReference type="Proteomes" id="UP000015462">
    <property type="component" value="Unassembled WGS sequence"/>
</dbReference>
<dbReference type="InterPro" id="IPR018636">
    <property type="entry name" value="DUF2058"/>
</dbReference>
<gene>
    <name evidence="3" type="ORF">L196_01950</name>
</gene>
<evidence type="ECO:0000256" key="2">
    <source>
        <dbReference type="SAM" id="MobiDB-lite"/>
    </source>
</evidence>
<sequence length="179" mass="20276">MKNISLQDQLLKAGLTSKSKAHKAKMQKHKQIKQKQKNKIQVVDQAAVLAEEAKLKQQEKDRLLNEKRNQQAEQKQIAGQINQLISLNKLDKDEEGAPFNFTHDNKVKAIYIDEALRQRIVAGAAVIVQLGKTYEVVPIGVAEKIAQRDKERVIYLEDVSPISSDDAYADYAVPDDLMW</sequence>
<feature type="compositionally biased region" description="Basic residues" evidence="2">
    <location>
        <begin position="19"/>
        <end position="36"/>
    </location>
</feature>